<dbReference type="PANTHER" id="PTHR43250">
    <property type="entry name" value="EXODEOXYRIBONUCLEASE III"/>
    <property type="match status" value="1"/>
</dbReference>
<dbReference type="InterPro" id="IPR037493">
    <property type="entry name" value="ExoIII-like"/>
</dbReference>
<comment type="caution">
    <text evidence="2">The sequence shown here is derived from an EMBL/GenBank/DDBJ whole genome shotgun (WGS) entry which is preliminary data.</text>
</comment>
<sequence length="163" mass="18432">MTNMRRLPARGRGRPKKLVRHRKEHPVRLATLNVGTLSGRSRALADSLRKRGVDICCVQETRWKGSKSRRLSDGYKLIYHRTSNRNGFGVTLNETFGNSVTSTMDSGSAIESPTVALKVDTGEVELRVFSAYAPQVGCGEEEKAFFWEDLEQHVQAWEAKKYF</sequence>
<dbReference type="InterPro" id="IPR005135">
    <property type="entry name" value="Endo/exonuclease/phosphatase"/>
</dbReference>
<name>A0ABR1CYZ6_NECAM</name>
<dbReference type="SUPFAM" id="SSF56219">
    <property type="entry name" value="DNase I-like"/>
    <property type="match status" value="1"/>
</dbReference>
<keyword evidence="3" id="KW-1185">Reference proteome</keyword>
<dbReference type="Proteomes" id="UP001303046">
    <property type="component" value="Unassembled WGS sequence"/>
</dbReference>
<evidence type="ECO:0000259" key="1">
    <source>
        <dbReference type="Pfam" id="PF03372"/>
    </source>
</evidence>
<gene>
    <name evidence="2" type="primary">Necator_chrIII.g11433</name>
    <name evidence="2" type="ORF">RB195_010668</name>
</gene>
<organism evidence="2 3">
    <name type="scientific">Necator americanus</name>
    <name type="common">Human hookworm</name>
    <dbReference type="NCBI Taxonomy" id="51031"/>
    <lineage>
        <taxon>Eukaryota</taxon>
        <taxon>Metazoa</taxon>
        <taxon>Ecdysozoa</taxon>
        <taxon>Nematoda</taxon>
        <taxon>Chromadorea</taxon>
        <taxon>Rhabditida</taxon>
        <taxon>Rhabditina</taxon>
        <taxon>Rhabditomorpha</taxon>
        <taxon>Strongyloidea</taxon>
        <taxon>Ancylostomatidae</taxon>
        <taxon>Bunostominae</taxon>
        <taxon>Necator</taxon>
    </lineage>
</organism>
<accession>A0ABR1CYZ6</accession>
<evidence type="ECO:0000313" key="2">
    <source>
        <dbReference type="EMBL" id="KAK6743534.1"/>
    </source>
</evidence>
<dbReference type="Pfam" id="PF03372">
    <property type="entry name" value="Exo_endo_phos"/>
    <property type="match status" value="1"/>
</dbReference>
<dbReference type="PANTHER" id="PTHR43250:SF2">
    <property type="entry name" value="EXODEOXYRIBONUCLEASE III"/>
    <property type="match status" value="1"/>
</dbReference>
<proteinExistence type="predicted"/>
<dbReference type="InterPro" id="IPR036691">
    <property type="entry name" value="Endo/exonu/phosph_ase_sf"/>
</dbReference>
<reference evidence="2 3" key="1">
    <citation type="submission" date="2023-08" db="EMBL/GenBank/DDBJ databases">
        <title>A Necator americanus chromosomal reference genome.</title>
        <authorList>
            <person name="Ilik V."/>
            <person name="Petrzelkova K.J."/>
            <person name="Pardy F."/>
            <person name="Fuh T."/>
            <person name="Niatou-Singa F.S."/>
            <person name="Gouil Q."/>
            <person name="Baker L."/>
            <person name="Ritchie M.E."/>
            <person name="Jex A.R."/>
            <person name="Gazzola D."/>
            <person name="Li H."/>
            <person name="Toshio Fujiwara R."/>
            <person name="Zhan B."/>
            <person name="Aroian R.V."/>
            <person name="Pafco B."/>
            <person name="Schwarz E.M."/>
        </authorList>
    </citation>
    <scope>NUCLEOTIDE SEQUENCE [LARGE SCALE GENOMIC DNA]</scope>
    <source>
        <strain evidence="2 3">Aroian</strain>
        <tissue evidence="2">Whole animal</tissue>
    </source>
</reference>
<dbReference type="EMBL" id="JAVFWL010000003">
    <property type="protein sequence ID" value="KAK6743534.1"/>
    <property type="molecule type" value="Genomic_DNA"/>
</dbReference>
<protein>
    <recommendedName>
        <fullName evidence="1">Endonuclease/exonuclease/phosphatase domain-containing protein</fullName>
    </recommendedName>
</protein>
<dbReference type="Gene3D" id="3.60.10.10">
    <property type="entry name" value="Endonuclease/exonuclease/phosphatase"/>
    <property type="match status" value="1"/>
</dbReference>
<evidence type="ECO:0000313" key="3">
    <source>
        <dbReference type="Proteomes" id="UP001303046"/>
    </source>
</evidence>
<feature type="domain" description="Endonuclease/exonuclease/phosphatase" evidence="1">
    <location>
        <begin position="30"/>
        <end position="147"/>
    </location>
</feature>